<evidence type="ECO:0000256" key="8">
    <source>
        <dbReference type="HAMAP-Rule" id="MF_00158"/>
    </source>
</evidence>
<dbReference type="EC" id="6.3.2.1" evidence="8"/>
<dbReference type="GO" id="GO:0004592">
    <property type="term" value="F:pantoate-beta-alanine ligase activity"/>
    <property type="evidence" value="ECO:0007669"/>
    <property type="project" value="UniProtKB-UniRule"/>
</dbReference>
<evidence type="ECO:0000256" key="7">
    <source>
        <dbReference type="ARBA" id="ARBA00048258"/>
    </source>
</evidence>
<dbReference type="PANTHER" id="PTHR21299">
    <property type="entry name" value="CYTIDYLATE KINASE/PANTOATE-BETA-ALANINE LIGASE"/>
    <property type="match status" value="1"/>
</dbReference>
<feature type="active site" description="Proton donor" evidence="8">
    <location>
        <position position="36"/>
    </location>
</feature>
<dbReference type="GO" id="GO:0015940">
    <property type="term" value="P:pantothenate biosynthetic process"/>
    <property type="evidence" value="ECO:0007669"/>
    <property type="project" value="UniProtKB-UniRule"/>
</dbReference>
<dbReference type="SUPFAM" id="SSF52374">
    <property type="entry name" value="Nucleotidylyl transferase"/>
    <property type="match status" value="1"/>
</dbReference>
<evidence type="ECO:0000256" key="1">
    <source>
        <dbReference type="ARBA" id="ARBA00004990"/>
    </source>
</evidence>
<dbReference type="OrthoDB" id="9773087at2"/>
<evidence type="ECO:0000256" key="4">
    <source>
        <dbReference type="ARBA" id="ARBA00022655"/>
    </source>
</evidence>
<dbReference type="UniPathway" id="UPA00028">
    <property type="reaction ID" value="UER00005"/>
</dbReference>
<dbReference type="InterPro" id="IPR003721">
    <property type="entry name" value="Pantoate_ligase"/>
</dbReference>
<feature type="binding site" evidence="8">
    <location>
        <position position="60"/>
    </location>
    <ligand>
        <name>(R)-pantoate</name>
        <dbReference type="ChEBI" id="CHEBI:15980"/>
    </ligand>
</feature>
<keyword evidence="8" id="KW-0963">Cytoplasm</keyword>
<dbReference type="Proteomes" id="UP000055035">
    <property type="component" value="Unassembled WGS sequence"/>
</dbReference>
<dbReference type="PATRIC" id="fig|456.5.peg.2651"/>
<comment type="catalytic activity">
    <reaction evidence="7 8">
        <text>(R)-pantoate + beta-alanine + ATP = (R)-pantothenate + AMP + diphosphate + H(+)</text>
        <dbReference type="Rhea" id="RHEA:10912"/>
        <dbReference type="ChEBI" id="CHEBI:15378"/>
        <dbReference type="ChEBI" id="CHEBI:15980"/>
        <dbReference type="ChEBI" id="CHEBI:29032"/>
        <dbReference type="ChEBI" id="CHEBI:30616"/>
        <dbReference type="ChEBI" id="CHEBI:33019"/>
        <dbReference type="ChEBI" id="CHEBI:57966"/>
        <dbReference type="ChEBI" id="CHEBI:456215"/>
        <dbReference type="EC" id="6.3.2.1"/>
    </reaction>
</comment>
<accession>A0A0W0VDH3</accession>
<comment type="miscellaneous">
    <text evidence="8">The reaction proceeds by a bi uni uni bi ping pong mechanism.</text>
</comment>
<dbReference type="STRING" id="456.Ljor_2464"/>
<keyword evidence="6 8" id="KW-0067">ATP-binding</keyword>
<dbReference type="AlphaFoldDB" id="A0A0W0VDH3"/>
<dbReference type="Pfam" id="PF02569">
    <property type="entry name" value="Pantoate_ligase"/>
    <property type="match status" value="1"/>
</dbReference>
<evidence type="ECO:0000256" key="5">
    <source>
        <dbReference type="ARBA" id="ARBA00022741"/>
    </source>
</evidence>
<evidence type="ECO:0000313" key="10">
    <source>
        <dbReference type="Proteomes" id="UP000055035"/>
    </source>
</evidence>
<dbReference type="NCBIfam" id="TIGR00018">
    <property type="entry name" value="panC"/>
    <property type="match status" value="1"/>
</dbReference>
<evidence type="ECO:0000313" key="9">
    <source>
        <dbReference type="EMBL" id="KTD18158.1"/>
    </source>
</evidence>
<sequence>MQIFHTLNEWQSARRALSFAGTIGFVPTMGNLHKGHASLIQNSKEENDITVVSIFINPTQFNRAEDLEHYPRTLNADLDLLKSLDVDYCLLPTEEEIYKDQYSYQIVESELSQIMEGKYRPGHFTGVLTVVMKLFNLVKPSQAYFGEKDFQQYQLIKKMAEAFFMDVAVKACPTVREQSGLAYSSRNNRLDKEGKLKAEQFARLFHQNKSCEDLKQDLRESNIHVEYLESHHGRRYAAVTIADIRLIDNYLEEPI</sequence>
<feature type="binding site" evidence="8">
    <location>
        <begin position="29"/>
        <end position="36"/>
    </location>
    <ligand>
        <name>ATP</name>
        <dbReference type="ChEBI" id="CHEBI:30616"/>
    </ligand>
</feature>
<keyword evidence="3 8" id="KW-0436">Ligase</keyword>
<gene>
    <name evidence="8 9" type="primary">panC</name>
    <name evidence="9" type="ORF">Ljor_2464</name>
</gene>
<keyword evidence="4 8" id="KW-0566">Pantothenate biosynthesis</keyword>
<feature type="binding site" evidence="8">
    <location>
        <position position="152"/>
    </location>
    <ligand>
        <name>(R)-pantoate</name>
        <dbReference type="ChEBI" id="CHEBI:15980"/>
    </ligand>
</feature>
<keyword evidence="10" id="KW-1185">Reference proteome</keyword>
<feature type="binding site" evidence="8">
    <location>
        <position position="175"/>
    </location>
    <ligand>
        <name>ATP</name>
        <dbReference type="ChEBI" id="CHEBI:30616"/>
    </ligand>
</feature>
<feature type="binding site" evidence="8">
    <location>
        <begin position="183"/>
        <end position="186"/>
    </location>
    <ligand>
        <name>ATP</name>
        <dbReference type="ChEBI" id="CHEBI:30616"/>
    </ligand>
</feature>
<dbReference type="InterPro" id="IPR042176">
    <property type="entry name" value="Pantoate_ligase_C"/>
</dbReference>
<dbReference type="GO" id="GO:0005829">
    <property type="term" value="C:cytosol"/>
    <property type="evidence" value="ECO:0007669"/>
    <property type="project" value="TreeGrafter"/>
</dbReference>
<dbReference type="GO" id="GO:0005524">
    <property type="term" value="F:ATP binding"/>
    <property type="evidence" value="ECO:0007669"/>
    <property type="project" value="UniProtKB-KW"/>
</dbReference>
<evidence type="ECO:0000256" key="2">
    <source>
        <dbReference type="ARBA" id="ARBA00009256"/>
    </source>
</evidence>
<dbReference type="PANTHER" id="PTHR21299:SF1">
    <property type="entry name" value="PANTOATE--BETA-ALANINE LIGASE"/>
    <property type="match status" value="1"/>
</dbReference>
<dbReference type="Gene3D" id="3.40.50.620">
    <property type="entry name" value="HUPs"/>
    <property type="match status" value="1"/>
</dbReference>
<comment type="subcellular location">
    <subcellularLocation>
        <location evidence="8">Cytoplasm</location>
    </subcellularLocation>
</comment>
<evidence type="ECO:0000256" key="6">
    <source>
        <dbReference type="ARBA" id="ARBA00022840"/>
    </source>
</evidence>
<comment type="subunit">
    <text evidence="8">Homodimer.</text>
</comment>
<dbReference type="EMBL" id="LNYJ01000011">
    <property type="protein sequence ID" value="KTD18158.1"/>
    <property type="molecule type" value="Genomic_DNA"/>
</dbReference>
<dbReference type="RefSeq" id="WP_058471842.1">
    <property type="nucleotide sequence ID" value="NZ_CAAAIC010000010.1"/>
</dbReference>
<comment type="caution">
    <text evidence="9">The sequence shown here is derived from an EMBL/GenBank/DDBJ whole genome shotgun (WGS) entry which is preliminary data.</text>
</comment>
<dbReference type="NCBIfam" id="TIGR00125">
    <property type="entry name" value="cyt_tran_rel"/>
    <property type="match status" value="1"/>
</dbReference>
<comment type="function">
    <text evidence="8">Catalyzes the condensation of pantoate with beta-alanine in an ATP-dependent reaction via a pantoyl-adenylate intermediate.</text>
</comment>
<keyword evidence="5 8" id="KW-0547">Nucleotide-binding</keyword>
<comment type="similarity">
    <text evidence="2 8">Belongs to the pantothenate synthetase family.</text>
</comment>
<comment type="pathway">
    <text evidence="1 8">Cofactor biosynthesis; (R)-pantothenate biosynthesis; (R)-pantothenate from (R)-pantoate and beta-alanine: step 1/1.</text>
</comment>
<feature type="binding site" evidence="8">
    <location>
        <position position="60"/>
    </location>
    <ligand>
        <name>beta-alanine</name>
        <dbReference type="ChEBI" id="CHEBI:57966"/>
    </ligand>
</feature>
<dbReference type="HAMAP" id="MF_00158">
    <property type="entry name" value="PanC"/>
    <property type="match status" value="1"/>
</dbReference>
<proteinExistence type="inferred from homology"/>
<feature type="binding site" evidence="8">
    <location>
        <begin position="146"/>
        <end position="149"/>
    </location>
    <ligand>
        <name>ATP</name>
        <dbReference type="ChEBI" id="CHEBI:30616"/>
    </ligand>
</feature>
<reference evidence="9 10" key="1">
    <citation type="submission" date="2015-11" db="EMBL/GenBank/DDBJ databases">
        <title>Genomic analysis of 38 Legionella species identifies large and diverse effector repertoires.</title>
        <authorList>
            <person name="Burstein D."/>
            <person name="Amaro F."/>
            <person name="Zusman T."/>
            <person name="Lifshitz Z."/>
            <person name="Cohen O."/>
            <person name="Gilbert J.A."/>
            <person name="Pupko T."/>
            <person name="Shuman H.A."/>
            <person name="Segal G."/>
        </authorList>
    </citation>
    <scope>NUCLEOTIDE SEQUENCE [LARGE SCALE GENOMIC DNA]</scope>
    <source>
        <strain evidence="9 10">BL-540</strain>
    </source>
</reference>
<organism evidence="9 10">
    <name type="scientific">Legionella jordanis</name>
    <dbReference type="NCBI Taxonomy" id="456"/>
    <lineage>
        <taxon>Bacteria</taxon>
        <taxon>Pseudomonadati</taxon>
        <taxon>Pseudomonadota</taxon>
        <taxon>Gammaproteobacteria</taxon>
        <taxon>Legionellales</taxon>
        <taxon>Legionellaceae</taxon>
        <taxon>Legionella</taxon>
    </lineage>
</organism>
<dbReference type="InterPro" id="IPR014729">
    <property type="entry name" value="Rossmann-like_a/b/a_fold"/>
</dbReference>
<dbReference type="InterPro" id="IPR004821">
    <property type="entry name" value="Cyt_trans-like"/>
</dbReference>
<dbReference type="Gene3D" id="3.30.1300.10">
    <property type="entry name" value="Pantoate-beta-alanine ligase, C-terminal domain"/>
    <property type="match status" value="1"/>
</dbReference>
<evidence type="ECO:0000256" key="3">
    <source>
        <dbReference type="ARBA" id="ARBA00022598"/>
    </source>
</evidence>
<name>A0A0W0VDH3_9GAMM</name>
<protein>
    <recommendedName>
        <fullName evidence="8">Pantothenate synthetase</fullName>
        <shortName evidence="8">PS</shortName>
        <ecNumber evidence="8">6.3.2.1</ecNumber>
    </recommendedName>
    <alternativeName>
        <fullName evidence="8">Pantoate--beta-alanine ligase</fullName>
    </alternativeName>
    <alternativeName>
        <fullName evidence="8">Pantoate-activating enzyme</fullName>
    </alternativeName>
</protein>